<dbReference type="InterPro" id="IPR036259">
    <property type="entry name" value="MFS_trans_sf"/>
</dbReference>
<evidence type="ECO:0000313" key="6">
    <source>
        <dbReference type="EMBL" id="KAH0568651.1"/>
    </source>
</evidence>
<organism evidence="6 7">
    <name type="scientific">Cotesia glomerata</name>
    <name type="common">Lepidopteran parasitic wasp</name>
    <name type="synonym">Apanteles glomeratus</name>
    <dbReference type="NCBI Taxonomy" id="32391"/>
    <lineage>
        <taxon>Eukaryota</taxon>
        <taxon>Metazoa</taxon>
        <taxon>Ecdysozoa</taxon>
        <taxon>Arthropoda</taxon>
        <taxon>Hexapoda</taxon>
        <taxon>Insecta</taxon>
        <taxon>Pterygota</taxon>
        <taxon>Neoptera</taxon>
        <taxon>Endopterygota</taxon>
        <taxon>Hymenoptera</taxon>
        <taxon>Apocrita</taxon>
        <taxon>Ichneumonoidea</taxon>
        <taxon>Braconidae</taxon>
        <taxon>Microgastrinae</taxon>
        <taxon>Cotesia</taxon>
    </lineage>
</organism>
<feature type="transmembrane region" description="Helical" evidence="5">
    <location>
        <begin position="278"/>
        <end position="296"/>
    </location>
</feature>
<feature type="transmembrane region" description="Helical" evidence="5">
    <location>
        <begin position="308"/>
        <end position="331"/>
    </location>
</feature>
<keyword evidence="2 5" id="KW-0812">Transmembrane</keyword>
<evidence type="ECO:0000313" key="7">
    <source>
        <dbReference type="Proteomes" id="UP000826195"/>
    </source>
</evidence>
<dbReference type="EMBL" id="JAHXZJ010000001">
    <property type="protein sequence ID" value="KAH0568651.1"/>
    <property type="molecule type" value="Genomic_DNA"/>
</dbReference>
<keyword evidence="7" id="KW-1185">Reference proteome</keyword>
<evidence type="ECO:0000256" key="4">
    <source>
        <dbReference type="ARBA" id="ARBA00023136"/>
    </source>
</evidence>
<keyword evidence="4 5" id="KW-0472">Membrane</keyword>
<proteinExistence type="predicted"/>
<evidence type="ECO:0000256" key="5">
    <source>
        <dbReference type="SAM" id="Phobius"/>
    </source>
</evidence>
<reference evidence="6 7" key="1">
    <citation type="journal article" date="2021" name="J. Hered.">
        <title>A chromosome-level genome assembly of the parasitoid wasp, Cotesia glomerata (Hymenoptera: Braconidae).</title>
        <authorList>
            <person name="Pinto B.J."/>
            <person name="Weis J.J."/>
            <person name="Gamble T."/>
            <person name="Ode P.J."/>
            <person name="Paul R."/>
            <person name="Zaspel J.M."/>
        </authorList>
    </citation>
    <scope>NUCLEOTIDE SEQUENCE [LARGE SCALE GENOMIC DNA]</scope>
    <source>
        <strain evidence="6">CgM1</strain>
    </source>
</reference>
<comment type="caution">
    <text evidence="6">The sequence shown here is derived from an EMBL/GenBank/DDBJ whole genome shotgun (WGS) entry which is preliminary data.</text>
</comment>
<comment type="subcellular location">
    <subcellularLocation>
        <location evidence="1">Membrane</location>
        <topology evidence="1">Multi-pass membrane protein</topology>
    </subcellularLocation>
</comment>
<gene>
    <name evidence="6" type="ORF">KQX54_021339</name>
</gene>
<accession>A0AAV7J6Z8</accession>
<name>A0AAV7J6Z8_COTGL</name>
<dbReference type="Proteomes" id="UP000826195">
    <property type="component" value="Unassembled WGS sequence"/>
</dbReference>
<evidence type="ECO:0000256" key="2">
    <source>
        <dbReference type="ARBA" id="ARBA00022692"/>
    </source>
</evidence>
<dbReference type="PANTHER" id="PTHR24064">
    <property type="entry name" value="SOLUTE CARRIER FAMILY 22 MEMBER"/>
    <property type="match status" value="1"/>
</dbReference>
<evidence type="ECO:0000256" key="1">
    <source>
        <dbReference type="ARBA" id="ARBA00004141"/>
    </source>
</evidence>
<protein>
    <submittedName>
        <fullName evidence="6">Uncharacterized protein</fullName>
    </submittedName>
</protein>
<keyword evidence="3 5" id="KW-1133">Transmembrane helix</keyword>
<dbReference type="GO" id="GO:0016020">
    <property type="term" value="C:membrane"/>
    <property type="evidence" value="ECO:0007669"/>
    <property type="project" value="UniProtKB-SubCell"/>
</dbReference>
<feature type="transmembrane region" description="Helical" evidence="5">
    <location>
        <begin position="338"/>
        <end position="354"/>
    </location>
</feature>
<dbReference type="AlphaFoldDB" id="A0AAV7J6Z8"/>
<dbReference type="Gene3D" id="1.20.1250.20">
    <property type="entry name" value="MFS general substrate transporter like domains"/>
    <property type="match status" value="1"/>
</dbReference>
<dbReference type="SUPFAM" id="SSF103473">
    <property type="entry name" value="MFS general substrate transporter"/>
    <property type="match status" value="1"/>
</dbReference>
<evidence type="ECO:0000256" key="3">
    <source>
        <dbReference type="ARBA" id="ARBA00022989"/>
    </source>
</evidence>
<feature type="transmembrane region" description="Helical" evidence="5">
    <location>
        <begin position="421"/>
        <end position="444"/>
    </location>
</feature>
<sequence length="446" mass="50694">MKNEENKKVQEKCLLQTIDELGRGSKLLWIAFFVSAISSLLKSLHTMSYVFIAEIPEHWCHIPELLDANWTATQAQNISTVDNCLKYDYNYAYLARLDYKDAGKYVEDLKFNTSLVPCSSFVFDKSKKSTIVNEWSLVCDRQLYRANTYFTYSLGKLLGTGILGVYADKNGRRKALIISLTLQTIAVPLTSIIPWFWGFVEESPRWLIALNRHNKAQKIIEKYRKITFTPDFITTSIPLTSIPIDHSITEKKHQKSFAERFLGNSRILFTDPIYRKKILIMYFSFFVCVMVGYYLIFNVDNFKINRYIFMAATATTELVSLLTVSIVLRYISSQKITIILYWIASICMLSMVAIPKDNIYLTIELTVISKFCLSSTFTTNMLFSLKLFPSSVRNSALGSCILMAQVGSMSSPYLVDFLGKVAPWSPSVLCGGALFIAGLLCCIVPV</sequence>